<keyword evidence="3" id="KW-1185">Reference proteome</keyword>
<reference evidence="2 3" key="1">
    <citation type="submission" date="2019-02" db="EMBL/GenBank/DDBJ databases">
        <title>Deep-cultivation of Planctomycetes and their phenomic and genomic characterization uncovers novel biology.</title>
        <authorList>
            <person name="Wiegand S."/>
            <person name="Jogler M."/>
            <person name="Boedeker C."/>
            <person name="Pinto D."/>
            <person name="Vollmers J."/>
            <person name="Rivas-Marin E."/>
            <person name="Kohn T."/>
            <person name="Peeters S.H."/>
            <person name="Heuer A."/>
            <person name="Rast P."/>
            <person name="Oberbeckmann S."/>
            <person name="Bunk B."/>
            <person name="Jeske O."/>
            <person name="Meyerdierks A."/>
            <person name="Storesund J.E."/>
            <person name="Kallscheuer N."/>
            <person name="Luecker S."/>
            <person name="Lage O.M."/>
            <person name="Pohl T."/>
            <person name="Merkel B.J."/>
            <person name="Hornburger P."/>
            <person name="Mueller R.-W."/>
            <person name="Bruemmer F."/>
            <person name="Labrenz M."/>
            <person name="Spormann A.M."/>
            <person name="Op den Camp H."/>
            <person name="Overmann J."/>
            <person name="Amann R."/>
            <person name="Jetten M.S.M."/>
            <person name="Mascher T."/>
            <person name="Medema M.H."/>
            <person name="Devos D.P."/>
            <person name="Kaster A.-K."/>
            <person name="Ovreas L."/>
            <person name="Rohde M."/>
            <person name="Galperin M.Y."/>
            <person name="Jogler C."/>
        </authorList>
    </citation>
    <scope>NUCLEOTIDE SEQUENCE [LARGE SCALE GENOMIC DNA]</scope>
    <source>
        <strain evidence="2 3">CA12</strain>
    </source>
</reference>
<proteinExistence type="predicted"/>
<dbReference type="RefSeq" id="WP_145357308.1">
    <property type="nucleotide sequence ID" value="NZ_CP036265.1"/>
</dbReference>
<dbReference type="PRINTS" id="PR00419">
    <property type="entry name" value="ADXRDTASE"/>
</dbReference>
<dbReference type="Proteomes" id="UP000318741">
    <property type="component" value="Chromosome"/>
</dbReference>
<protein>
    <submittedName>
        <fullName evidence="2">Protoporphyrinogen oxidase</fullName>
    </submittedName>
</protein>
<evidence type="ECO:0000313" key="2">
    <source>
        <dbReference type="EMBL" id="QDT14454.1"/>
    </source>
</evidence>
<dbReference type="KEGG" id="acaf:CA12_05270"/>
<dbReference type="Pfam" id="PF01593">
    <property type="entry name" value="Amino_oxidase"/>
    <property type="match status" value="1"/>
</dbReference>
<dbReference type="EMBL" id="CP036265">
    <property type="protein sequence ID" value="QDT14454.1"/>
    <property type="molecule type" value="Genomic_DNA"/>
</dbReference>
<accession>A0A517P510</accession>
<dbReference type="Pfam" id="PF13450">
    <property type="entry name" value="NAD_binding_8"/>
    <property type="match status" value="1"/>
</dbReference>
<dbReference type="SUPFAM" id="SSF51905">
    <property type="entry name" value="FAD/NAD(P)-binding domain"/>
    <property type="match status" value="1"/>
</dbReference>
<dbReference type="PANTHER" id="PTHR16128:SF5">
    <property type="entry name" value="FAD_NAD(P)-BINDING OXIDOREDUCTASE FAMILY PROTEIN"/>
    <property type="match status" value="1"/>
</dbReference>
<dbReference type="PANTHER" id="PTHR16128">
    <property type="entry name" value="FAD/NAD(P)-BINDING OXIDOREDUCTASE FAMILY PROTEIN"/>
    <property type="match status" value="1"/>
</dbReference>
<dbReference type="GO" id="GO:0016491">
    <property type="term" value="F:oxidoreductase activity"/>
    <property type="evidence" value="ECO:0007669"/>
    <property type="project" value="InterPro"/>
</dbReference>
<dbReference type="OrthoDB" id="5792777at2"/>
<sequence length="357" mass="37374">MPPPPAPAAGPIAAGGIAVVGAGIAGLSCARALHAAGRTVTVFDKGRSVGGRACTRREEPDAGAVLPFDHGAQYFTVKDERFARVVERWRDEGVVAPWTGRVAAVEGDTFAVKHTPGLMVGVPGMNALPRRLAEGLSVHSDRRVTALERTGAGWTLRFDEGPPAGPFEQVLVTAPAPQTAALLTGHAHFTPAVRRAEHQACWAALLAFDAAPALPFDGAFLNDDRLPDGSPNPLAWAARETSKPGRPPTPERWTLHAKADWSDAHADRPPAAVLPEMVAAFTALVRQATGETLPAPTFQTAHRWRFAHVKNAAPAEGAGECLYDSAAGLGAAGDWRLGGRIEGAFLSGLALAERAAP</sequence>
<gene>
    <name evidence="2" type="ORF">CA12_05270</name>
</gene>
<evidence type="ECO:0000313" key="3">
    <source>
        <dbReference type="Proteomes" id="UP000318741"/>
    </source>
</evidence>
<dbReference type="Gene3D" id="3.50.50.60">
    <property type="entry name" value="FAD/NAD(P)-binding domain"/>
    <property type="match status" value="1"/>
</dbReference>
<organism evidence="2 3">
    <name type="scientific">Alienimonas californiensis</name>
    <dbReference type="NCBI Taxonomy" id="2527989"/>
    <lineage>
        <taxon>Bacteria</taxon>
        <taxon>Pseudomonadati</taxon>
        <taxon>Planctomycetota</taxon>
        <taxon>Planctomycetia</taxon>
        <taxon>Planctomycetales</taxon>
        <taxon>Planctomycetaceae</taxon>
        <taxon>Alienimonas</taxon>
    </lineage>
</organism>
<feature type="domain" description="Amine oxidase" evidence="1">
    <location>
        <begin position="117"/>
        <end position="354"/>
    </location>
</feature>
<dbReference type="InterPro" id="IPR036188">
    <property type="entry name" value="FAD/NAD-bd_sf"/>
</dbReference>
<dbReference type="AlphaFoldDB" id="A0A517P510"/>
<evidence type="ECO:0000259" key="1">
    <source>
        <dbReference type="Pfam" id="PF01593"/>
    </source>
</evidence>
<dbReference type="Gene3D" id="3.90.660.10">
    <property type="match status" value="1"/>
</dbReference>
<dbReference type="InterPro" id="IPR002937">
    <property type="entry name" value="Amino_oxidase"/>
</dbReference>
<name>A0A517P510_9PLAN</name>